<proteinExistence type="inferred from homology"/>
<dbReference type="AlphaFoldDB" id="A0A8J5FXU4"/>
<dbReference type="GO" id="GO:0016787">
    <property type="term" value="F:hydrolase activity"/>
    <property type="evidence" value="ECO:0007669"/>
    <property type="project" value="UniProtKB-KW"/>
</dbReference>
<dbReference type="GO" id="GO:0006006">
    <property type="term" value="P:glucose metabolic process"/>
    <property type="evidence" value="ECO:0007669"/>
    <property type="project" value="TreeGrafter"/>
</dbReference>
<evidence type="ECO:0000256" key="8">
    <source>
        <dbReference type="ARBA" id="ARBA00022801"/>
    </source>
</evidence>
<evidence type="ECO:0000256" key="1">
    <source>
        <dbReference type="ARBA" id="ARBA00004496"/>
    </source>
</evidence>
<dbReference type="InterPro" id="IPR058866">
    <property type="entry name" value="GDPGP1_N"/>
</dbReference>
<sequence>MSRSFKLHHPLSSPATFFRSQIPIAIRRLDSHRFLRNPSPGAAVSLRLSSISASYFPRLGSLPGSPCAAISFRSRGRKIASPRRAGFINSTTAPRKEYRPLDRRGRPCFQHFPKFLLASPSFHGGRGALPSAGGHPSDLTTVMAPVGHVESECITNIYHLGKSIQDDDVLGDLPCSEARSHSLLDILLLSQWEDHALKGNLRYDVSTCQMKIVSGAKKFIAQLNENWNLNTLMDFEKKSFQARGPYCFSDVKPHREDLLICVTFGEKEGSELVSSSILPKDGVLVIANANPVEYGHIFLVPYDVHKMPRLLDKRVLELMTQIAAEVANSSFHIFVDYDGSESMDHRGFQASYFADPLPVELLPSIPVYGNLLSTGIYIGEVADYTLKALVFVSKNFNKTVQVVGEICAYLCDNGSAFSLLISDCGKKVFLFPQVRAPFRYQLSAWECGGYFIYDTQSDFNHVTESYICSLLASVSLDAHNFKTLKQQCCTAVSKFMI</sequence>
<comment type="caution">
    <text evidence="11">The sequence shown here is derived from an EMBL/GenBank/DDBJ whole genome shotgun (WGS) entry which is preliminary data.</text>
</comment>
<dbReference type="Proteomes" id="UP000734854">
    <property type="component" value="Unassembled WGS sequence"/>
</dbReference>
<dbReference type="InterPro" id="IPR058865">
    <property type="entry name" value="GDPGP1_C"/>
</dbReference>
<comment type="subcellular location">
    <subcellularLocation>
        <location evidence="1">Cytoplasm</location>
    </subcellularLocation>
</comment>
<keyword evidence="6" id="KW-0548">Nucleotidyltransferase</keyword>
<gene>
    <name evidence="11" type="ORF">ZIOFF_047706</name>
</gene>
<dbReference type="PANTHER" id="PTHR20884">
    <property type="entry name" value="GDP-D-GLUCOSE PHOSPHORYLASE 1"/>
    <property type="match status" value="1"/>
</dbReference>
<evidence type="ECO:0000256" key="5">
    <source>
        <dbReference type="ARBA" id="ARBA00022679"/>
    </source>
</evidence>
<keyword evidence="7" id="KW-0547">Nucleotide-binding</keyword>
<evidence type="ECO:0000256" key="6">
    <source>
        <dbReference type="ARBA" id="ARBA00022695"/>
    </source>
</evidence>
<keyword evidence="8" id="KW-0378">Hydrolase</keyword>
<dbReference type="Pfam" id="PF26217">
    <property type="entry name" value="GDPGP1_N"/>
    <property type="match status" value="1"/>
</dbReference>
<evidence type="ECO:0000256" key="3">
    <source>
        <dbReference type="ARBA" id="ARBA00022490"/>
    </source>
</evidence>
<evidence type="ECO:0000256" key="4">
    <source>
        <dbReference type="ARBA" id="ARBA00022658"/>
    </source>
</evidence>
<keyword evidence="5" id="KW-0808">Transferase</keyword>
<reference evidence="11 12" key="1">
    <citation type="submission" date="2020-08" db="EMBL/GenBank/DDBJ databases">
        <title>Plant Genome Project.</title>
        <authorList>
            <person name="Zhang R.-G."/>
        </authorList>
    </citation>
    <scope>NUCLEOTIDE SEQUENCE [LARGE SCALE GENOMIC DNA]</scope>
    <source>
        <tissue evidence="11">Rhizome</tissue>
    </source>
</reference>
<dbReference type="EMBL" id="JACMSC010000013">
    <property type="protein sequence ID" value="KAG6492741.1"/>
    <property type="molecule type" value="Genomic_DNA"/>
</dbReference>
<accession>A0A8J5FXU4</accession>
<evidence type="ECO:0000259" key="10">
    <source>
        <dbReference type="Pfam" id="PF26217"/>
    </source>
</evidence>
<dbReference type="GO" id="GO:0005737">
    <property type="term" value="C:cytoplasm"/>
    <property type="evidence" value="ECO:0007669"/>
    <property type="project" value="UniProtKB-SubCell"/>
</dbReference>
<evidence type="ECO:0000313" key="11">
    <source>
        <dbReference type="EMBL" id="KAG6492741.1"/>
    </source>
</evidence>
<evidence type="ECO:0000259" key="9">
    <source>
        <dbReference type="Pfam" id="PF26216"/>
    </source>
</evidence>
<organism evidence="11 12">
    <name type="scientific">Zingiber officinale</name>
    <name type="common">Ginger</name>
    <name type="synonym">Amomum zingiber</name>
    <dbReference type="NCBI Taxonomy" id="94328"/>
    <lineage>
        <taxon>Eukaryota</taxon>
        <taxon>Viridiplantae</taxon>
        <taxon>Streptophyta</taxon>
        <taxon>Embryophyta</taxon>
        <taxon>Tracheophyta</taxon>
        <taxon>Spermatophyta</taxon>
        <taxon>Magnoliopsida</taxon>
        <taxon>Liliopsida</taxon>
        <taxon>Zingiberales</taxon>
        <taxon>Zingiberaceae</taxon>
        <taxon>Zingiber</taxon>
    </lineage>
</organism>
<evidence type="ECO:0000313" key="12">
    <source>
        <dbReference type="Proteomes" id="UP000734854"/>
    </source>
</evidence>
<name>A0A8J5FXU4_ZINOF</name>
<keyword evidence="12" id="KW-1185">Reference proteome</keyword>
<dbReference type="GO" id="GO:0080048">
    <property type="term" value="F:GDP-D-glucose phosphorylase activity"/>
    <property type="evidence" value="ECO:0007669"/>
    <property type="project" value="InterPro"/>
</dbReference>
<keyword evidence="4" id="KW-0344">Guanine-nucleotide releasing factor</keyword>
<evidence type="ECO:0000256" key="2">
    <source>
        <dbReference type="ARBA" id="ARBA00006451"/>
    </source>
</evidence>
<comment type="similarity">
    <text evidence="2">Belongs to the GDPGP1 family.</text>
</comment>
<protein>
    <recommendedName>
        <fullName evidence="13">GDP-L-galactose phosphorylase 1</fullName>
    </recommendedName>
</protein>
<dbReference type="GO" id="GO:0000166">
    <property type="term" value="F:nucleotide binding"/>
    <property type="evidence" value="ECO:0007669"/>
    <property type="project" value="UniProtKB-KW"/>
</dbReference>
<evidence type="ECO:0000256" key="7">
    <source>
        <dbReference type="ARBA" id="ARBA00022741"/>
    </source>
</evidence>
<evidence type="ECO:0008006" key="13">
    <source>
        <dbReference type="Google" id="ProtNLM"/>
    </source>
</evidence>
<feature type="domain" description="GDPGP1-like N-terminal" evidence="10">
    <location>
        <begin position="184"/>
        <end position="350"/>
    </location>
</feature>
<dbReference type="InterPro" id="IPR026506">
    <property type="entry name" value="GDPGP"/>
</dbReference>
<keyword evidence="3" id="KW-0963">Cytoplasm</keyword>
<dbReference type="GO" id="GO:0005085">
    <property type="term" value="F:guanyl-nucleotide exchange factor activity"/>
    <property type="evidence" value="ECO:0007669"/>
    <property type="project" value="UniProtKB-KW"/>
</dbReference>
<dbReference type="PANTHER" id="PTHR20884:SF9">
    <property type="entry name" value="OS12G0612100 PROTEIN"/>
    <property type="match status" value="1"/>
</dbReference>
<dbReference type="Pfam" id="PF26216">
    <property type="entry name" value="GDPGP1_C"/>
    <property type="match status" value="1"/>
</dbReference>
<feature type="domain" description="GDPGP1-like C-terminal" evidence="9">
    <location>
        <begin position="358"/>
        <end position="494"/>
    </location>
</feature>